<accession>A0A426ZFN8</accession>
<dbReference type="InterPro" id="IPR044859">
    <property type="entry name" value="Allene_oxi_cyc_Dirigent"/>
</dbReference>
<evidence type="ECO:0000313" key="5">
    <source>
        <dbReference type="EMBL" id="RRT62783.1"/>
    </source>
</evidence>
<protein>
    <recommendedName>
        <fullName evidence="4">Dirigent protein</fullName>
    </recommendedName>
</protein>
<proteinExistence type="inferred from homology"/>
<dbReference type="PANTHER" id="PTHR21495">
    <property type="entry name" value="NUCLEOPORIN-RELATED"/>
    <property type="match status" value="1"/>
</dbReference>
<evidence type="ECO:0000256" key="1">
    <source>
        <dbReference type="ARBA" id="ARBA00010746"/>
    </source>
</evidence>
<sequence length="182" mass="19627">MARYEARILVFAVAVALLASQCRCQPSGMKQKVTNLHFFFHDIPSGDKPTAVQVAAPKNLSSLVKEKLFGTIMAIDDPLTEGPEADSKVLGSAQGYYIISGQDSPMLVLAADYGFTTGPYNGSSFSVFSRNPAMDTDRELAVVGGRGAFRMAQGIAKLHTHSIDTTTGDAVVEYNVTLFHYE</sequence>
<keyword evidence="4" id="KW-0052">Apoplast</keyword>
<evidence type="ECO:0000313" key="6">
    <source>
        <dbReference type="Proteomes" id="UP000287651"/>
    </source>
</evidence>
<comment type="caution">
    <text evidence="5">The sequence shown here is derived from an EMBL/GenBank/DDBJ whole genome shotgun (WGS) entry which is preliminary data.</text>
</comment>
<dbReference type="Proteomes" id="UP000287651">
    <property type="component" value="Unassembled WGS sequence"/>
</dbReference>
<dbReference type="InterPro" id="IPR004265">
    <property type="entry name" value="Dirigent"/>
</dbReference>
<dbReference type="AlphaFoldDB" id="A0A426ZFN8"/>
<reference evidence="5 6" key="1">
    <citation type="journal article" date="2014" name="Agronomy (Basel)">
        <title>A Draft Genome Sequence for Ensete ventricosum, the Drought-Tolerant Tree Against Hunger.</title>
        <authorList>
            <person name="Harrison J."/>
            <person name="Moore K.A."/>
            <person name="Paszkiewicz K."/>
            <person name="Jones T."/>
            <person name="Grant M."/>
            <person name="Ambacheew D."/>
            <person name="Muzemil S."/>
            <person name="Studholme D.J."/>
        </authorList>
    </citation>
    <scope>NUCLEOTIDE SEQUENCE [LARGE SCALE GENOMIC DNA]</scope>
</reference>
<dbReference type="EMBL" id="AMZH03006853">
    <property type="protein sequence ID" value="RRT62783.1"/>
    <property type="molecule type" value="Genomic_DNA"/>
</dbReference>
<evidence type="ECO:0000256" key="4">
    <source>
        <dbReference type="RuleBase" id="RU363099"/>
    </source>
</evidence>
<gene>
    <name evidence="5" type="ORF">B296_00029590</name>
</gene>
<dbReference type="GO" id="GO:0048046">
    <property type="term" value="C:apoplast"/>
    <property type="evidence" value="ECO:0007669"/>
    <property type="project" value="UniProtKB-SubCell"/>
</dbReference>
<feature type="signal peptide" evidence="4">
    <location>
        <begin position="1"/>
        <end position="24"/>
    </location>
</feature>
<evidence type="ECO:0000256" key="2">
    <source>
        <dbReference type="ARBA" id="ARBA00011738"/>
    </source>
</evidence>
<keyword evidence="4" id="KW-0732">Signal</keyword>
<dbReference type="Gene3D" id="2.40.480.10">
    <property type="entry name" value="Allene oxide cyclase-like"/>
    <property type="match status" value="1"/>
</dbReference>
<keyword evidence="3 4" id="KW-0964">Secreted</keyword>
<evidence type="ECO:0000256" key="3">
    <source>
        <dbReference type="ARBA" id="ARBA00022525"/>
    </source>
</evidence>
<comment type="subunit">
    <text evidence="2 4">Homodimer.</text>
</comment>
<dbReference type="GO" id="GO:0009699">
    <property type="term" value="P:phenylpropanoid biosynthetic process"/>
    <property type="evidence" value="ECO:0007669"/>
    <property type="project" value="UniProtKB-ARBA"/>
</dbReference>
<name>A0A426ZFN8_ENSVE</name>
<comment type="similarity">
    <text evidence="1 4">Belongs to the plant dirigent protein family.</text>
</comment>
<comment type="subcellular location">
    <subcellularLocation>
        <location evidence="4">Secreted</location>
        <location evidence="4">Extracellular space</location>
        <location evidence="4">Apoplast</location>
    </subcellularLocation>
</comment>
<comment type="function">
    <text evidence="4">Dirigent proteins impart stereoselectivity on the phenoxy radical-coupling reaction, yielding optically active lignans from two molecules of coniferyl alcohol in the biosynthesis of lignans, flavonolignans, and alkaloids and thus plays a central role in plant secondary metabolism.</text>
</comment>
<dbReference type="Pfam" id="PF03018">
    <property type="entry name" value="Dirigent"/>
    <property type="match status" value="1"/>
</dbReference>
<feature type="chain" id="PRO_5018823677" description="Dirigent protein" evidence="4">
    <location>
        <begin position="25"/>
        <end position="182"/>
    </location>
</feature>
<organism evidence="5 6">
    <name type="scientific">Ensete ventricosum</name>
    <name type="common">Abyssinian banana</name>
    <name type="synonym">Musa ensete</name>
    <dbReference type="NCBI Taxonomy" id="4639"/>
    <lineage>
        <taxon>Eukaryota</taxon>
        <taxon>Viridiplantae</taxon>
        <taxon>Streptophyta</taxon>
        <taxon>Embryophyta</taxon>
        <taxon>Tracheophyta</taxon>
        <taxon>Spermatophyta</taxon>
        <taxon>Magnoliopsida</taxon>
        <taxon>Liliopsida</taxon>
        <taxon>Zingiberales</taxon>
        <taxon>Musaceae</taxon>
        <taxon>Ensete</taxon>
    </lineage>
</organism>